<comment type="caution">
    <text evidence="8">The sequence shown here is derived from an EMBL/GenBank/DDBJ whole genome shotgun (WGS) entry which is preliminary data.</text>
</comment>
<dbReference type="PANTHER" id="PTHR14003">
    <property type="entry name" value="TRANSCRIPTIONAL REPRESSOR PROTEIN YY"/>
    <property type="match status" value="1"/>
</dbReference>
<dbReference type="SMART" id="SM00355">
    <property type="entry name" value="ZnF_C2H2"/>
    <property type="match status" value="4"/>
</dbReference>
<evidence type="ECO:0000256" key="2">
    <source>
        <dbReference type="ARBA" id="ARBA00022737"/>
    </source>
</evidence>
<dbReference type="FunFam" id="3.30.160.60:FF:000690">
    <property type="entry name" value="Zinc finger protein 354C"/>
    <property type="match status" value="1"/>
</dbReference>
<evidence type="ECO:0000313" key="9">
    <source>
        <dbReference type="Proteomes" id="UP000800235"/>
    </source>
</evidence>
<protein>
    <recommendedName>
        <fullName evidence="7">C2H2-type domain-containing protein</fullName>
    </recommendedName>
</protein>
<organism evidence="8 9">
    <name type="scientific">Tothia fuscella</name>
    <dbReference type="NCBI Taxonomy" id="1048955"/>
    <lineage>
        <taxon>Eukaryota</taxon>
        <taxon>Fungi</taxon>
        <taxon>Dikarya</taxon>
        <taxon>Ascomycota</taxon>
        <taxon>Pezizomycotina</taxon>
        <taxon>Dothideomycetes</taxon>
        <taxon>Pleosporomycetidae</taxon>
        <taxon>Venturiales</taxon>
        <taxon>Cylindrosympodiaceae</taxon>
        <taxon>Tothia</taxon>
    </lineage>
</organism>
<keyword evidence="2" id="KW-0677">Repeat</keyword>
<feature type="compositionally biased region" description="Polar residues" evidence="6">
    <location>
        <begin position="37"/>
        <end position="51"/>
    </location>
</feature>
<dbReference type="GO" id="GO:0000785">
    <property type="term" value="C:chromatin"/>
    <property type="evidence" value="ECO:0007669"/>
    <property type="project" value="TreeGrafter"/>
</dbReference>
<keyword evidence="3 5" id="KW-0863">Zinc-finger</keyword>
<gene>
    <name evidence="8" type="ORF">EJ08DRAFT_582168</name>
</gene>
<feature type="compositionally biased region" description="Polar residues" evidence="6">
    <location>
        <begin position="369"/>
        <end position="395"/>
    </location>
</feature>
<feature type="compositionally biased region" description="Polar residues" evidence="6">
    <location>
        <begin position="75"/>
        <end position="87"/>
    </location>
</feature>
<dbReference type="OrthoDB" id="3437960at2759"/>
<proteinExistence type="predicted"/>
<feature type="domain" description="C2H2-type" evidence="7">
    <location>
        <begin position="184"/>
        <end position="211"/>
    </location>
</feature>
<accession>A0A9P4NZF2</accession>
<dbReference type="InterPro" id="IPR013087">
    <property type="entry name" value="Znf_C2H2_type"/>
</dbReference>
<dbReference type="PANTHER" id="PTHR14003:SF20">
    <property type="entry name" value="FINGER DOMAIN PROTEIN, PUTATIVE (AFU_ORTHOLOGUE AFUA_4G10380)-RELATED"/>
    <property type="match status" value="1"/>
</dbReference>
<name>A0A9P4NZF2_9PEZI</name>
<sequence length="460" mass="51013">MQHELGQPQHHHQQQYPPQYLNGRIKSETSSERGASPHTSDSRYAQPQQHMQYPPMTNAYPGEMRYPSPSAGQMGVTNPMMNSYNPNAQAEQQYAAAQQQQQQQQQQAPQSTNGRAVSDTGPPKAFACSTCGKGFARRSDLARHERIHSGVRPHVCDFPNCGKQFIQRSALTVHQRVHTGEKPHMCERCGKPFSDSSSLARHRRIHSGKRPYKCPYADCQKTFTRRTTLTRHQNHHTGTVEEAAAATAAALANRARNINQHMMGGARSEGDEYSESNSPMPTPSPHERHLSLSPAAQLGAVAPMHRTNSDMGYGMPIPGHLRGELQPSPRSSPSLTSQPYMSQAPLQQQRSALTSHPNSYGPPQVLEPPTQTHSGQSTSVNGSPHMSAMGWQSPSHPGMASPNPGDGYVYPDPPAQYAPHQQGMYYQNHPNLRRPQSSEPEHYDPRQHQSQQMWAPQPVQ</sequence>
<dbReference type="SUPFAM" id="SSF57667">
    <property type="entry name" value="beta-beta-alpha zinc fingers"/>
    <property type="match status" value="2"/>
</dbReference>
<dbReference type="Pfam" id="PF00096">
    <property type="entry name" value="zf-C2H2"/>
    <property type="match status" value="4"/>
</dbReference>
<dbReference type="AlphaFoldDB" id="A0A9P4NZF2"/>
<dbReference type="GO" id="GO:0000981">
    <property type="term" value="F:DNA-binding transcription factor activity, RNA polymerase II-specific"/>
    <property type="evidence" value="ECO:0007669"/>
    <property type="project" value="UniProtKB-ARBA"/>
</dbReference>
<dbReference type="EMBL" id="MU007016">
    <property type="protein sequence ID" value="KAF2434566.1"/>
    <property type="molecule type" value="Genomic_DNA"/>
</dbReference>
<keyword evidence="1" id="KW-0479">Metal-binding</keyword>
<dbReference type="InterPro" id="IPR036236">
    <property type="entry name" value="Znf_C2H2_sf"/>
</dbReference>
<dbReference type="PROSITE" id="PS00028">
    <property type="entry name" value="ZINC_FINGER_C2H2_1"/>
    <property type="match status" value="4"/>
</dbReference>
<feature type="region of interest" description="Disordered" evidence="6">
    <location>
        <begin position="264"/>
        <end position="290"/>
    </location>
</feature>
<dbReference type="Proteomes" id="UP000800235">
    <property type="component" value="Unassembled WGS sequence"/>
</dbReference>
<feature type="domain" description="C2H2-type" evidence="7">
    <location>
        <begin position="154"/>
        <end position="183"/>
    </location>
</feature>
<feature type="region of interest" description="Disordered" evidence="6">
    <location>
        <begin position="305"/>
        <end position="460"/>
    </location>
</feature>
<evidence type="ECO:0000256" key="3">
    <source>
        <dbReference type="ARBA" id="ARBA00022771"/>
    </source>
</evidence>
<feature type="compositionally biased region" description="Polar residues" evidence="6">
    <location>
        <begin position="424"/>
        <end position="438"/>
    </location>
</feature>
<feature type="compositionally biased region" description="Polar residues" evidence="6">
    <location>
        <begin position="328"/>
        <end position="358"/>
    </location>
</feature>
<dbReference type="GO" id="GO:0005667">
    <property type="term" value="C:transcription regulator complex"/>
    <property type="evidence" value="ECO:0007669"/>
    <property type="project" value="TreeGrafter"/>
</dbReference>
<feature type="domain" description="C2H2-type" evidence="7">
    <location>
        <begin position="212"/>
        <end position="241"/>
    </location>
</feature>
<evidence type="ECO:0000256" key="1">
    <source>
        <dbReference type="ARBA" id="ARBA00022723"/>
    </source>
</evidence>
<evidence type="ECO:0000256" key="4">
    <source>
        <dbReference type="ARBA" id="ARBA00022833"/>
    </source>
</evidence>
<evidence type="ECO:0000313" key="8">
    <source>
        <dbReference type="EMBL" id="KAF2434566.1"/>
    </source>
</evidence>
<dbReference type="Gene3D" id="3.30.160.60">
    <property type="entry name" value="Classic Zinc Finger"/>
    <property type="match status" value="4"/>
</dbReference>
<keyword evidence="9" id="KW-1185">Reference proteome</keyword>
<feature type="compositionally biased region" description="Polar residues" evidence="6">
    <location>
        <begin position="448"/>
        <end position="460"/>
    </location>
</feature>
<dbReference type="GO" id="GO:0008270">
    <property type="term" value="F:zinc ion binding"/>
    <property type="evidence" value="ECO:0007669"/>
    <property type="project" value="UniProtKB-KW"/>
</dbReference>
<feature type="compositionally biased region" description="Low complexity" evidence="6">
    <location>
        <begin position="88"/>
        <end position="110"/>
    </location>
</feature>
<reference evidence="8" key="1">
    <citation type="journal article" date="2020" name="Stud. Mycol.">
        <title>101 Dothideomycetes genomes: a test case for predicting lifestyles and emergence of pathogens.</title>
        <authorList>
            <person name="Haridas S."/>
            <person name="Albert R."/>
            <person name="Binder M."/>
            <person name="Bloem J."/>
            <person name="Labutti K."/>
            <person name="Salamov A."/>
            <person name="Andreopoulos B."/>
            <person name="Baker S."/>
            <person name="Barry K."/>
            <person name="Bills G."/>
            <person name="Bluhm B."/>
            <person name="Cannon C."/>
            <person name="Castanera R."/>
            <person name="Culley D."/>
            <person name="Daum C."/>
            <person name="Ezra D."/>
            <person name="Gonzalez J."/>
            <person name="Henrissat B."/>
            <person name="Kuo A."/>
            <person name="Liang C."/>
            <person name="Lipzen A."/>
            <person name="Lutzoni F."/>
            <person name="Magnuson J."/>
            <person name="Mondo S."/>
            <person name="Nolan M."/>
            <person name="Ohm R."/>
            <person name="Pangilinan J."/>
            <person name="Park H.-J."/>
            <person name="Ramirez L."/>
            <person name="Alfaro M."/>
            <person name="Sun H."/>
            <person name="Tritt A."/>
            <person name="Yoshinaga Y."/>
            <person name="Zwiers L.-H."/>
            <person name="Turgeon B."/>
            <person name="Goodwin S."/>
            <person name="Spatafora J."/>
            <person name="Crous P."/>
            <person name="Grigoriev I."/>
        </authorList>
    </citation>
    <scope>NUCLEOTIDE SEQUENCE</scope>
    <source>
        <strain evidence="8">CBS 130266</strain>
    </source>
</reference>
<evidence type="ECO:0000259" key="7">
    <source>
        <dbReference type="PROSITE" id="PS50157"/>
    </source>
</evidence>
<keyword evidence="4" id="KW-0862">Zinc</keyword>
<feature type="region of interest" description="Disordered" evidence="6">
    <location>
        <begin position="1"/>
        <end position="123"/>
    </location>
</feature>
<dbReference type="PROSITE" id="PS50157">
    <property type="entry name" value="ZINC_FINGER_C2H2_2"/>
    <property type="match status" value="4"/>
</dbReference>
<dbReference type="FunFam" id="3.30.160.60:FF:000925">
    <property type="entry name" value="Zinc finger protein 668"/>
    <property type="match status" value="1"/>
</dbReference>
<dbReference type="GO" id="GO:0000978">
    <property type="term" value="F:RNA polymerase II cis-regulatory region sequence-specific DNA binding"/>
    <property type="evidence" value="ECO:0007669"/>
    <property type="project" value="TreeGrafter"/>
</dbReference>
<feature type="domain" description="C2H2-type" evidence="7">
    <location>
        <begin position="126"/>
        <end position="153"/>
    </location>
</feature>
<dbReference type="FunFam" id="3.30.160.60:FF:000125">
    <property type="entry name" value="Putative zinc finger protein 143"/>
    <property type="match status" value="1"/>
</dbReference>
<evidence type="ECO:0000256" key="5">
    <source>
        <dbReference type="PROSITE-ProRule" id="PRU00042"/>
    </source>
</evidence>
<evidence type="ECO:0000256" key="6">
    <source>
        <dbReference type="SAM" id="MobiDB-lite"/>
    </source>
</evidence>